<sequence>MNARDLVSILLTTDGGDQKLRDLVNLHTVDALACLAAGAGATEGSSLLAFYRETGAGDAVSSAAGASAVIRFTEWDAIHVPSGATPGAMAVPAALIFAQDYQAYVRAVAAGHAIGLALSEAVGGVSALPETWPGLFAAPAVAAVSAAIALGLSGEQVAQALVLSMAGSSGRSGRPSGMPSARWLVIGEATLKGIRAALAAKAGIKGDLELLSPSWMKGQAAAAVALEPNHVDPLAITGVGMKPFVSARQGVNAIQAFRHLLEKGVDPNTIDSIEVFLPPVAAPVVSRLLVAEDRLSTIAHLGLQLGIAAFEPARLMDVDRSRPFNAEVMAFAKRVTITADDTLAGKGWPARVVVWGKGQTHEAVWPQTCGEDAQVMLDRKIDSLPATTVPQLQRLQAALAGAGAPAVQEARSLLLKFTDASFPRSEAA</sequence>
<dbReference type="GeneID" id="24260154"/>
<keyword evidence="2" id="KW-0614">Plasmid</keyword>
<accession>A0A068SZL2</accession>
<dbReference type="OrthoDB" id="8329675at2"/>
<evidence type="ECO:0000313" key="3">
    <source>
        <dbReference type="Proteomes" id="UP000028181"/>
    </source>
</evidence>
<dbReference type="eggNOG" id="COG2079">
    <property type="taxonomic scope" value="Bacteria"/>
</dbReference>
<dbReference type="Proteomes" id="UP000028181">
    <property type="component" value="Plasmid pHAMBI540a"/>
</dbReference>
<proteinExistence type="predicted"/>
<dbReference type="InterPro" id="IPR036148">
    <property type="entry name" value="MmgE/PrpD_sf"/>
</dbReference>
<gene>
    <name evidence="2" type="ORF">RG540_PA09270</name>
</gene>
<dbReference type="SUPFAM" id="SSF103378">
    <property type="entry name" value="2-methylcitrate dehydratase PrpD"/>
    <property type="match status" value="1"/>
</dbReference>
<evidence type="ECO:0000259" key="1">
    <source>
        <dbReference type="Pfam" id="PF03972"/>
    </source>
</evidence>
<dbReference type="RefSeq" id="WP_041365131.1">
    <property type="nucleotide sequence ID" value="NZ_HG938354.1"/>
</dbReference>
<reference evidence="3" key="1">
    <citation type="journal article" date="2014" name="BMC Genomics">
        <title>Genome sequencing of two Neorhizobium galegae strains reveals a noeT gene responsible for the unusual acetylation of the nodulation factors.</title>
        <authorList>
            <person name="Osterman J."/>
            <person name="Marsh J."/>
            <person name="Laine P.K."/>
            <person name="Zeng Z."/>
            <person name="Alatalo E."/>
            <person name="Sullivan J.T."/>
            <person name="Young J.P."/>
            <person name="Thomas-Oates J."/>
            <person name="Paulin L."/>
            <person name="Lindstrom K."/>
        </authorList>
    </citation>
    <scope>NUCLEOTIDE SEQUENCE [LARGE SCALE GENOMIC DNA]</scope>
    <source>
        <strain evidence="3">HAMBI 540</strain>
    </source>
</reference>
<dbReference type="AlphaFoldDB" id="A0A068SZL2"/>
<dbReference type="InterPro" id="IPR042188">
    <property type="entry name" value="MmgE/PrpD_sf_2"/>
</dbReference>
<dbReference type="Gene3D" id="3.30.1330.120">
    <property type="entry name" value="2-methylcitrate dehydratase PrpD"/>
    <property type="match status" value="1"/>
</dbReference>
<dbReference type="KEGG" id="ngg:RG540_PA09270"/>
<dbReference type="Pfam" id="PF03972">
    <property type="entry name" value="MmgE_PrpD_N"/>
    <property type="match status" value="1"/>
</dbReference>
<dbReference type="InterPro" id="IPR042183">
    <property type="entry name" value="MmgE/PrpD_sf_1"/>
</dbReference>
<evidence type="ECO:0000313" key="2">
    <source>
        <dbReference type="EMBL" id="CDN51603.1"/>
    </source>
</evidence>
<name>A0A068SZL2_NEOGA</name>
<dbReference type="Gene3D" id="1.10.4100.10">
    <property type="entry name" value="2-methylcitrate dehydratase PrpD"/>
    <property type="match status" value="1"/>
</dbReference>
<dbReference type="EMBL" id="HG938354">
    <property type="protein sequence ID" value="CDN51603.1"/>
    <property type="molecule type" value="Genomic_DNA"/>
</dbReference>
<keyword evidence="3" id="KW-1185">Reference proteome</keyword>
<dbReference type="InterPro" id="IPR045336">
    <property type="entry name" value="MmgE_PrpD_N"/>
</dbReference>
<geneLocation type="plasmid" evidence="3">
    <name>II</name>
</geneLocation>
<protein>
    <submittedName>
        <fullName evidence="2">2-methylcitrate dehydratase family protein</fullName>
    </submittedName>
</protein>
<dbReference type="GO" id="GO:0016829">
    <property type="term" value="F:lyase activity"/>
    <property type="evidence" value="ECO:0007669"/>
    <property type="project" value="InterPro"/>
</dbReference>
<dbReference type="PATRIC" id="fig|1028800.3.peg.5557"/>
<dbReference type="HOGENOM" id="CLU_640651_0_0_5"/>
<feature type="domain" description="MmgE/PrpD N-terminal" evidence="1">
    <location>
        <begin position="32"/>
        <end position="215"/>
    </location>
</feature>
<organism evidence="2 3">
    <name type="scientific">Neorhizobium galegae bv. orientalis str. HAMBI 540</name>
    <dbReference type="NCBI Taxonomy" id="1028800"/>
    <lineage>
        <taxon>Bacteria</taxon>
        <taxon>Pseudomonadati</taxon>
        <taxon>Pseudomonadota</taxon>
        <taxon>Alphaproteobacteria</taxon>
        <taxon>Hyphomicrobiales</taxon>
        <taxon>Rhizobiaceae</taxon>
        <taxon>Rhizobium/Agrobacterium group</taxon>
        <taxon>Neorhizobium</taxon>
    </lineage>
</organism>